<evidence type="ECO:0000313" key="2">
    <source>
        <dbReference type="EMBL" id="MCH6167276.1"/>
    </source>
</evidence>
<dbReference type="Gene3D" id="3.90.25.10">
    <property type="entry name" value="UDP-galactose 4-epimerase, domain 1"/>
    <property type="match status" value="1"/>
</dbReference>
<dbReference type="InterPro" id="IPR016040">
    <property type="entry name" value="NAD(P)-bd_dom"/>
</dbReference>
<keyword evidence="3" id="KW-1185">Reference proteome</keyword>
<feature type="domain" description="NAD(P)-binding" evidence="1">
    <location>
        <begin position="7"/>
        <end position="168"/>
    </location>
</feature>
<dbReference type="Proteomes" id="UP001299970">
    <property type="component" value="Unassembled WGS sequence"/>
</dbReference>
<sequence length="267" mass="28377">MTILVTGATGNIGRRLVDHLLRAGATEVRALTNNPVKAALPPEVEVVEGYLGRVETLPAALAGVDRMYLAPLDATVREVVSLAAEAGVSRIVDLAGGKATWWASIEVAVEESGVAWTHLEPGEFMDNYLMWAEQIRTTGTVRDGYPDAAVAPIDLDDIAAVAATVLLEEGHAGKAYELTGPESISRAEMVAQIGQALGREIPYVELPHEEAVAQLTPAMGEFARWYVDGVAELARHPQPAVPTFTQLTGLPGTTFAQWAAANVGAFR</sequence>
<dbReference type="InterPro" id="IPR036291">
    <property type="entry name" value="NAD(P)-bd_dom_sf"/>
</dbReference>
<dbReference type="InterPro" id="IPR051604">
    <property type="entry name" value="Ergot_Alk_Oxidoreductase"/>
</dbReference>
<evidence type="ECO:0000313" key="3">
    <source>
        <dbReference type="Proteomes" id="UP001299970"/>
    </source>
</evidence>
<dbReference type="EMBL" id="JAKXMK010000013">
    <property type="protein sequence ID" value="MCH6167276.1"/>
    <property type="molecule type" value="Genomic_DNA"/>
</dbReference>
<evidence type="ECO:0000259" key="1">
    <source>
        <dbReference type="Pfam" id="PF13460"/>
    </source>
</evidence>
<dbReference type="SUPFAM" id="SSF51735">
    <property type="entry name" value="NAD(P)-binding Rossmann-fold domains"/>
    <property type="match status" value="1"/>
</dbReference>
<gene>
    <name evidence="2" type="ORF">MMF94_16455</name>
</gene>
<dbReference type="RefSeq" id="WP_241037589.1">
    <property type="nucleotide sequence ID" value="NZ_BAAAJF010000037.1"/>
</dbReference>
<organism evidence="2 3">
    <name type="scientific">Pseudonocardia alaniniphila</name>
    <dbReference type="NCBI Taxonomy" id="75291"/>
    <lineage>
        <taxon>Bacteria</taxon>
        <taxon>Bacillati</taxon>
        <taxon>Actinomycetota</taxon>
        <taxon>Actinomycetes</taxon>
        <taxon>Pseudonocardiales</taxon>
        <taxon>Pseudonocardiaceae</taxon>
        <taxon>Pseudonocardia</taxon>
    </lineage>
</organism>
<dbReference type="Gene3D" id="3.40.50.720">
    <property type="entry name" value="NAD(P)-binding Rossmann-like Domain"/>
    <property type="match status" value="1"/>
</dbReference>
<name>A0ABS9TFG6_9PSEU</name>
<reference evidence="2 3" key="1">
    <citation type="submission" date="2022-03" db="EMBL/GenBank/DDBJ databases">
        <title>Pseudonocardia alaer sp. nov., a novel actinomycete isolated from reed forest soil.</title>
        <authorList>
            <person name="Wang L."/>
        </authorList>
    </citation>
    <scope>NUCLEOTIDE SEQUENCE [LARGE SCALE GENOMIC DNA]</scope>
    <source>
        <strain evidence="2 3">Y-16303</strain>
    </source>
</reference>
<accession>A0ABS9TFG6</accession>
<protein>
    <submittedName>
        <fullName evidence="2">NAD(P)H-binding protein</fullName>
    </submittedName>
</protein>
<comment type="caution">
    <text evidence="2">The sequence shown here is derived from an EMBL/GenBank/DDBJ whole genome shotgun (WGS) entry which is preliminary data.</text>
</comment>
<proteinExistence type="predicted"/>
<dbReference type="PANTHER" id="PTHR43162">
    <property type="match status" value="1"/>
</dbReference>
<dbReference type="Pfam" id="PF13460">
    <property type="entry name" value="NAD_binding_10"/>
    <property type="match status" value="1"/>
</dbReference>
<dbReference type="PANTHER" id="PTHR43162:SF1">
    <property type="entry name" value="PRESTALK A DIFFERENTIATION PROTEIN A"/>
    <property type="match status" value="1"/>
</dbReference>